<protein>
    <submittedName>
        <fullName evidence="1">Uncharacterized protein</fullName>
    </submittedName>
</protein>
<name>A0A815VDB2_9BILA</name>
<reference evidence="1" key="1">
    <citation type="submission" date="2021-02" db="EMBL/GenBank/DDBJ databases">
        <authorList>
            <person name="Nowell W R."/>
        </authorList>
    </citation>
    <scope>NUCLEOTIDE SEQUENCE</scope>
</reference>
<dbReference type="Proteomes" id="UP000663864">
    <property type="component" value="Unassembled WGS sequence"/>
</dbReference>
<comment type="caution">
    <text evidence="1">The sequence shown here is derived from an EMBL/GenBank/DDBJ whole genome shotgun (WGS) entry which is preliminary data.</text>
</comment>
<dbReference type="AlphaFoldDB" id="A0A815VDB2"/>
<evidence type="ECO:0000313" key="1">
    <source>
        <dbReference type="EMBL" id="CAF1528641.1"/>
    </source>
</evidence>
<proteinExistence type="predicted"/>
<sequence length="100" mass="11555">MDRITRAATEEAIKIAIETAVYRAVDSIVLNDDKTSTRKKSNPKYNFILYFASFSYSQTVNYLEVYGLNPLCYVLILMLPNHIDSALILERLFMKKIINK</sequence>
<evidence type="ECO:0000313" key="2">
    <source>
        <dbReference type="Proteomes" id="UP000663864"/>
    </source>
</evidence>
<accession>A0A815VDB2</accession>
<dbReference type="EMBL" id="CAJNOT010010086">
    <property type="protein sequence ID" value="CAF1528641.1"/>
    <property type="molecule type" value="Genomic_DNA"/>
</dbReference>
<gene>
    <name evidence="1" type="ORF">ZHD862_LOCUS38659</name>
</gene>
<organism evidence="1 2">
    <name type="scientific">Rotaria sordida</name>
    <dbReference type="NCBI Taxonomy" id="392033"/>
    <lineage>
        <taxon>Eukaryota</taxon>
        <taxon>Metazoa</taxon>
        <taxon>Spiralia</taxon>
        <taxon>Gnathifera</taxon>
        <taxon>Rotifera</taxon>
        <taxon>Eurotatoria</taxon>
        <taxon>Bdelloidea</taxon>
        <taxon>Philodinida</taxon>
        <taxon>Philodinidae</taxon>
        <taxon>Rotaria</taxon>
    </lineage>
</organism>